<dbReference type="FunFam" id="3.30.70.270:FF:000001">
    <property type="entry name" value="Diguanylate cyclase domain protein"/>
    <property type="match status" value="1"/>
</dbReference>
<dbReference type="OrthoDB" id="9812260at2"/>
<dbReference type="GO" id="GO:0043709">
    <property type="term" value="P:cell adhesion involved in single-species biofilm formation"/>
    <property type="evidence" value="ECO:0007669"/>
    <property type="project" value="TreeGrafter"/>
</dbReference>
<dbReference type="RefSeq" id="WP_126151289.1">
    <property type="nucleotide sequence ID" value="NZ_JBHTMH010000001.1"/>
</dbReference>
<dbReference type="SMART" id="SM00267">
    <property type="entry name" value="GGDEF"/>
    <property type="match status" value="1"/>
</dbReference>
<keyword evidence="6" id="KW-1185">Reference proteome</keyword>
<dbReference type="InterPro" id="IPR029787">
    <property type="entry name" value="Nucleotide_cyclase"/>
</dbReference>
<evidence type="ECO:0000313" key="6">
    <source>
        <dbReference type="Proteomes" id="UP000268844"/>
    </source>
</evidence>
<keyword evidence="3" id="KW-0472">Membrane</keyword>
<sequence length="394" mass="42292">MFAATLPILVNIFVAGMFVASFLTIAQLNPGFANIRWIALSYAFGLLTPLAELLLPLSPWPAPFMIVSYGGMLIGLVLMAPALSLLYSRQPYWGWAFGIIASGIALRVLIWGGQRNEFWYELLYQLPYAAAAFLCAATILRHGRKTGLDTAAASLFAVIGVHFLLKPPAAVYFGSGASALDYSKTTYALISQASSGVLLIGAGLLVLVNALQMVVLRDRNDAMSDPLTGLLNRRGLHAAFQKLTAQRSGLSATIAILDIDHFKAINDAFGHAIGDEVLRSVAECLEGNRPANATIARIGGEEFVLLTPWQEESLARLACESLRMAVRQLSLRKVDSVAVSIGFTPVAPGEDLSQALARADRALYAAKAGGRDRCVFEPLDGSLQSGRATLRLVQ</sequence>
<dbReference type="NCBIfam" id="TIGR00254">
    <property type="entry name" value="GGDEF"/>
    <property type="match status" value="1"/>
</dbReference>
<keyword evidence="3" id="KW-0812">Transmembrane</keyword>
<dbReference type="PANTHER" id="PTHR45138:SF9">
    <property type="entry name" value="DIGUANYLATE CYCLASE DGCM-RELATED"/>
    <property type="match status" value="1"/>
</dbReference>
<feature type="transmembrane region" description="Helical" evidence="3">
    <location>
        <begin position="64"/>
        <end position="85"/>
    </location>
</feature>
<gene>
    <name evidence="5" type="primary">ydaM_4</name>
    <name evidence="5" type="ORF">DEVEQU_02904</name>
</gene>
<dbReference type="InterPro" id="IPR043128">
    <property type="entry name" value="Rev_trsase/Diguanyl_cyclase"/>
</dbReference>
<evidence type="ECO:0000256" key="1">
    <source>
        <dbReference type="ARBA" id="ARBA00012528"/>
    </source>
</evidence>
<reference evidence="5 6" key="1">
    <citation type="submission" date="2018-12" db="EMBL/GenBank/DDBJ databases">
        <authorList>
            <person name="Criscuolo A."/>
        </authorList>
    </citation>
    <scope>NUCLEOTIDE SEQUENCE [LARGE SCALE GENOMIC DNA]</scope>
    <source>
        <strain evidence="5">ACIP1116281</strain>
    </source>
</reference>
<dbReference type="CDD" id="cd01949">
    <property type="entry name" value="GGDEF"/>
    <property type="match status" value="1"/>
</dbReference>
<proteinExistence type="predicted"/>
<feature type="transmembrane region" description="Helical" evidence="3">
    <location>
        <begin position="37"/>
        <end position="58"/>
    </location>
</feature>
<dbReference type="PROSITE" id="PS50887">
    <property type="entry name" value="GGDEF"/>
    <property type="match status" value="1"/>
</dbReference>
<feature type="transmembrane region" description="Helical" evidence="3">
    <location>
        <begin position="122"/>
        <end position="140"/>
    </location>
</feature>
<dbReference type="Pfam" id="PF00990">
    <property type="entry name" value="GGDEF"/>
    <property type="match status" value="1"/>
</dbReference>
<keyword evidence="5" id="KW-0808">Transferase</keyword>
<dbReference type="GO" id="GO:0005886">
    <property type="term" value="C:plasma membrane"/>
    <property type="evidence" value="ECO:0007669"/>
    <property type="project" value="TreeGrafter"/>
</dbReference>
<feature type="transmembrane region" description="Helical" evidence="3">
    <location>
        <begin position="6"/>
        <end position="25"/>
    </location>
</feature>
<dbReference type="EC" id="2.7.7.65" evidence="1"/>
<dbReference type="EMBL" id="UZWD01000035">
    <property type="protein sequence ID" value="VDS05761.1"/>
    <property type="molecule type" value="Genomic_DNA"/>
</dbReference>
<keyword evidence="3" id="KW-1133">Transmembrane helix</keyword>
<dbReference type="AlphaFoldDB" id="A0A3S4EN25"/>
<organism evidence="5 6">
    <name type="scientific">Devosia equisanguinis</name>
    <dbReference type="NCBI Taxonomy" id="2490941"/>
    <lineage>
        <taxon>Bacteria</taxon>
        <taxon>Pseudomonadati</taxon>
        <taxon>Pseudomonadota</taxon>
        <taxon>Alphaproteobacteria</taxon>
        <taxon>Hyphomicrobiales</taxon>
        <taxon>Devosiaceae</taxon>
        <taxon>Devosia</taxon>
    </lineage>
</organism>
<dbReference type="GO" id="GO:0052621">
    <property type="term" value="F:diguanylate cyclase activity"/>
    <property type="evidence" value="ECO:0007669"/>
    <property type="project" value="UniProtKB-EC"/>
</dbReference>
<feature type="transmembrane region" description="Helical" evidence="3">
    <location>
        <begin position="185"/>
        <end position="211"/>
    </location>
</feature>
<dbReference type="PANTHER" id="PTHR45138">
    <property type="entry name" value="REGULATORY COMPONENTS OF SENSORY TRANSDUCTION SYSTEM"/>
    <property type="match status" value="1"/>
</dbReference>
<evidence type="ECO:0000256" key="3">
    <source>
        <dbReference type="SAM" id="Phobius"/>
    </source>
</evidence>
<comment type="catalytic activity">
    <reaction evidence="2">
        <text>2 GTP = 3',3'-c-di-GMP + 2 diphosphate</text>
        <dbReference type="Rhea" id="RHEA:24898"/>
        <dbReference type="ChEBI" id="CHEBI:33019"/>
        <dbReference type="ChEBI" id="CHEBI:37565"/>
        <dbReference type="ChEBI" id="CHEBI:58805"/>
        <dbReference type="EC" id="2.7.7.65"/>
    </reaction>
</comment>
<name>A0A3S4EN25_9HYPH</name>
<keyword evidence="5" id="KW-0548">Nucleotidyltransferase</keyword>
<evidence type="ECO:0000313" key="5">
    <source>
        <dbReference type="EMBL" id="VDS05761.1"/>
    </source>
</evidence>
<dbReference type="Proteomes" id="UP000268844">
    <property type="component" value="Unassembled WGS sequence"/>
</dbReference>
<evidence type="ECO:0000259" key="4">
    <source>
        <dbReference type="PROSITE" id="PS50887"/>
    </source>
</evidence>
<dbReference type="InterPro" id="IPR050469">
    <property type="entry name" value="Diguanylate_Cyclase"/>
</dbReference>
<feature type="transmembrane region" description="Helical" evidence="3">
    <location>
        <begin position="92"/>
        <end position="110"/>
    </location>
</feature>
<evidence type="ECO:0000256" key="2">
    <source>
        <dbReference type="ARBA" id="ARBA00034247"/>
    </source>
</evidence>
<feature type="transmembrane region" description="Helical" evidence="3">
    <location>
        <begin position="147"/>
        <end position="165"/>
    </location>
</feature>
<feature type="domain" description="GGDEF" evidence="4">
    <location>
        <begin position="250"/>
        <end position="379"/>
    </location>
</feature>
<dbReference type="GO" id="GO:1902201">
    <property type="term" value="P:negative regulation of bacterial-type flagellum-dependent cell motility"/>
    <property type="evidence" value="ECO:0007669"/>
    <property type="project" value="TreeGrafter"/>
</dbReference>
<protein>
    <recommendedName>
        <fullName evidence="1">diguanylate cyclase</fullName>
        <ecNumber evidence="1">2.7.7.65</ecNumber>
    </recommendedName>
</protein>
<dbReference type="SUPFAM" id="SSF55073">
    <property type="entry name" value="Nucleotide cyclase"/>
    <property type="match status" value="1"/>
</dbReference>
<dbReference type="InterPro" id="IPR000160">
    <property type="entry name" value="GGDEF_dom"/>
</dbReference>
<dbReference type="Gene3D" id="3.30.70.270">
    <property type="match status" value="1"/>
</dbReference>
<accession>A0A3S4EN25</accession>